<dbReference type="AlphaFoldDB" id="A0ABD3IA16"/>
<gene>
    <name evidence="1" type="ORF">R1sor_017168</name>
</gene>
<sequence length="145" mass="16178">MVSSKTTLLRIHSQCNRCAEVRRSREERNRGDGLPEQPLDGAIEAEGQPADFQNLESVEVLAVRCNSETLSHTLEDVFKTAEAEDVPVFACFDIAMCEGWAADMGQWASSEGLLAYKTWLKTILLSELDLGSGTYWELRSVHLTK</sequence>
<organism evidence="1 2">
    <name type="scientific">Riccia sorocarpa</name>
    <dbReference type="NCBI Taxonomy" id="122646"/>
    <lineage>
        <taxon>Eukaryota</taxon>
        <taxon>Viridiplantae</taxon>
        <taxon>Streptophyta</taxon>
        <taxon>Embryophyta</taxon>
        <taxon>Marchantiophyta</taxon>
        <taxon>Marchantiopsida</taxon>
        <taxon>Marchantiidae</taxon>
        <taxon>Marchantiales</taxon>
        <taxon>Ricciaceae</taxon>
        <taxon>Riccia</taxon>
    </lineage>
</organism>
<name>A0ABD3IA16_9MARC</name>
<evidence type="ECO:0000313" key="1">
    <source>
        <dbReference type="EMBL" id="KAL3699146.1"/>
    </source>
</evidence>
<dbReference type="Proteomes" id="UP001633002">
    <property type="component" value="Unassembled WGS sequence"/>
</dbReference>
<keyword evidence="2" id="KW-1185">Reference proteome</keyword>
<protein>
    <submittedName>
        <fullName evidence="1">Uncharacterized protein</fullName>
    </submittedName>
</protein>
<dbReference type="EMBL" id="JBJQOH010000001">
    <property type="protein sequence ID" value="KAL3699146.1"/>
    <property type="molecule type" value="Genomic_DNA"/>
</dbReference>
<accession>A0ABD3IA16</accession>
<proteinExistence type="predicted"/>
<comment type="caution">
    <text evidence="1">The sequence shown here is derived from an EMBL/GenBank/DDBJ whole genome shotgun (WGS) entry which is preliminary data.</text>
</comment>
<reference evidence="1 2" key="1">
    <citation type="submission" date="2024-09" db="EMBL/GenBank/DDBJ databases">
        <title>Chromosome-scale assembly of Riccia sorocarpa.</title>
        <authorList>
            <person name="Paukszto L."/>
        </authorList>
    </citation>
    <scope>NUCLEOTIDE SEQUENCE [LARGE SCALE GENOMIC DNA]</scope>
    <source>
        <strain evidence="1">LP-2024</strain>
        <tissue evidence="1">Aerial parts of the thallus</tissue>
    </source>
</reference>
<evidence type="ECO:0000313" key="2">
    <source>
        <dbReference type="Proteomes" id="UP001633002"/>
    </source>
</evidence>